<feature type="compositionally biased region" description="Polar residues" evidence="1">
    <location>
        <begin position="44"/>
        <end position="55"/>
    </location>
</feature>
<evidence type="ECO:0000313" key="3">
    <source>
        <dbReference type="Proteomes" id="UP001066276"/>
    </source>
</evidence>
<dbReference type="AlphaFoldDB" id="A0AAV7KR03"/>
<proteinExistence type="predicted"/>
<feature type="region of interest" description="Disordered" evidence="1">
    <location>
        <begin position="33"/>
        <end position="72"/>
    </location>
</feature>
<comment type="caution">
    <text evidence="2">The sequence shown here is derived from an EMBL/GenBank/DDBJ whole genome shotgun (WGS) entry which is preliminary data.</text>
</comment>
<protein>
    <submittedName>
        <fullName evidence="2">Uncharacterized protein</fullName>
    </submittedName>
</protein>
<accession>A0AAV7KR03</accession>
<dbReference type="Proteomes" id="UP001066276">
    <property type="component" value="Chromosome 12"/>
</dbReference>
<name>A0AAV7KR03_PLEWA</name>
<keyword evidence="3" id="KW-1185">Reference proteome</keyword>
<evidence type="ECO:0000313" key="2">
    <source>
        <dbReference type="EMBL" id="KAJ1081082.1"/>
    </source>
</evidence>
<reference evidence="2" key="1">
    <citation type="journal article" date="2022" name="bioRxiv">
        <title>Sequencing and chromosome-scale assembly of the giantPleurodeles waltlgenome.</title>
        <authorList>
            <person name="Brown T."/>
            <person name="Elewa A."/>
            <person name="Iarovenko S."/>
            <person name="Subramanian E."/>
            <person name="Araus A.J."/>
            <person name="Petzold A."/>
            <person name="Susuki M."/>
            <person name="Suzuki K.-i.T."/>
            <person name="Hayashi T."/>
            <person name="Toyoda A."/>
            <person name="Oliveira C."/>
            <person name="Osipova E."/>
            <person name="Leigh N.D."/>
            <person name="Simon A."/>
            <person name="Yun M.H."/>
        </authorList>
    </citation>
    <scope>NUCLEOTIDE SEQUENCE</scope>
    <source>
        <strain evidence="2">20211129_DDA</strain>
        <tissue evidence="2">Liver</tissue>
    </source>
</reference>
<dbReference type="EMBL" id="JANPWB010000016">
    <property type="protein sequence ID" value="KAJ1081082.1"/>
    <property type="molecule type" value="Genomic_DNA"/>
</dbReference>
<sequence length="149" mass="16458">MELNTHENGLPGSHRSGWKPAMLGVAHPWPWGRREKDVARTRNRNGQTASRSTGPTDLVIPPPKPAGAASLAESNADAPMMLDNLDQVLAAIVLKKKMNTKQTMTAVRKGMNPIAKTMANTHMSKEHRMHQQSKKFLIYWATVNPTLVS</sequence>
<feature type="region of interest" description="Disordered" evidence="1">
    <location>
        <begin position="1"/>
        <end position="21"/>
    </location>
</feature>
<gene>
    <name evidence="2" type="ORF">NDU88_001266</name>
</gene>
<organism evidence="2 3">
    <name type="scientific">Pleurodeles waltl</name>
    <name type="common">Iberian ribbed newt</name>
    <dbReference type="NCBI Taxonomy" id="8319"/>
    <lineage>
        <taxon>Eukaryota</taxon>
        <taxon>Metazoa</taxon>
        <taxon>Chordata</taxon>
        <taxon>Craniata</taxon>
        <taxon>Vertebrata</taxon>
        <taxon>Euteleostomi</taxon>
        <taxon>Amphibia</taxon>
        <taxon>Batrachia</taxon>
        <taxon>Caudata</taxon>
        <taxon>Salamandroidea</taxon>
        <taxon>Salamandridae</taxon>
        <taxon>Pleurodelinae</taxon>
        <taxon>Pleurodeles</taxon>
    </lineage>
</organism>
<evidence type="ECO:0000256" key="1">
    <source>
        <dbReference type="SAM" id="MobiDB-lite"/>
    </source>
</evidence>